<dbReference type="Gene3D" id="1.10.10.410">
    <property type="match status" value="1"/>
</dbReference>
<dbReference type="PROSITE" id="PS01234">
    <property type="entry name" value="GATB"/>
    <property type="match status" value="1"/>
</dbReference>
<evidence type="ECO:0000256" key="10">
    <source>
        <dbReference type="HAMAP-Rule" id="MF_00121"/>
    </source>
</evidence>
<evidence type="ECO:0000259" key="11">
    <source>
        <dbReference type="SMART" id="SM00845"/>
    </source>
</evidence>
<keyword evidence="3 10" id="KW-0436">Ligase</keyword>
<dbReference type="PANTHER" id="PTHR11659">
    <property type="entry name" value="GLUTAMYL-TRNA GLN AMIDOTRANSFERASE SUBUNIT B MITOCHONDRIAL AND PROKARYOTIC PET112-RELATED"/>
    <property type="match status" value="1"/>
</dbReference>
<reference evidence="12" key="1">
    <citation type="submission" date="2021-01" db="EMBL/GenBank/DDBJ databases">
        <title>Genomic Encyclopedia of Type Strains, Phase IV (KMG-IV): sequencing the most valuable type-strain genomes for metagenomic binning, comparative biology and taxonomic classification.</title>
        <authorList>
            <person name="Goeker M."/>
        </authorList>
    </citation>
    <scope>NUCLEOTIDE SEQUENCE</scope>
    <source>
        <strain evidence="12">DSM 23230</strain>
    </source>
</reference>
<dbReference type="NCBIfam" id="TIGR00133">
    <property type="entry name" value="gatB"/>
    <property type="match status" value="1"/>
</dbReference>
<evidence type="ECO:0000313" key="13">
    <source>
        <dbReference type="Proteomes" id="UP000774000"/>
    </source>
</evidence>
<comment type="catalytic activity">
    <reaction evidence="9 10">
        <text>L-glutamyl-tRNA(Gln) + L-glutamine + ATP + H2O = L-glutaminyl-tRNA(Gln) + L-glutamate + ADP + phosphate + H(+)</text>
        <dbReference type="Rhea" id="RHEA:17521"/>
        <dbReference type="Rhea" id="RHEA-COMP:9681"/>
        <dbReference type="Rhea" id="RHEA-COMP:9684"/>
        <dbReference type="ChEBI" id="CHEBI:15377"/>
        <dbReference type="ChEBI" id="CHEBI:15378"/>
        <dbReference type="ChEBI" id="CHEBI:29985"/>
        <dbReference type="ChEBI" id="CHEBI:30616"/>
        <dbReference type="ChEBI" id="CHEBI:43474"/>
        <dbReference type="ChEBI" id="CHEBI:58359"/>
        <dbReference type="ChEBI" id="CHEBI:78520"/>
        <dbReference type="ChEBI" id="CHEBI:78521"/>
        <dbReference type="ChEBI" id="CHEBI:456216"/>
    </reaction>
</comment>
<comment type="subunit">
    <text evidence="2 10">Heterotrimer of A, B and C subunits.</text>
</comment>
<keyword evidence="4 10" id="KW-0547">Nucleotide-binding</keyword>
<dbReference type="GO" id="GO:0050567">
    <property type="term" value="F:glutaminyl-tRNA synthase (glutamine-hydrolyzing) activity"/>
    <property type="evidence" value="ECO:0007669"/>
    <property type="project" value="UniProtKB-UniRule"/>
</dbReference>
<evidence type="ECO:0000256" key="1">
    <source>
        <dbReference type="ARBA" id="ARBA00005306"/>
    </source>
</evidence>
<dbReference type="GO" id="GO:0006412">
    <property type="term" value="P:translation"/>
    <property type="evidence" value="ECO:0007669"/>
    <property type="project" value="UniProtKB-UniRule"/>
</dbReference>
<evidence type="ECO:0000256" key="8">
    <source>
        <dbReference type="ARBA" id="ARBA00047380"/>
    </source>
</evidence>
<dbReference type="NCBIfam" id="NF004014">
    <property type="entry name" value="PRK05477.1-4"/>
    <property type="match status" value="1"/>
</dbReference>
<dbReference type="Gene3D" id="1.10.150.380">
    <property type="entry name" value="GatB domain, N-terminal subdomain"/>
    <property type="match status" value="1"/>
</dbReference>
<dbReference type="HAMAP" id="MF_00121">
    <property type="entry name" value="GatB"/>
    <property type="match status" value="1"/>
</dbReference>
<comment type="function">
    <text evidence="7 10">Allows the formation of correctly charged Asn-tRNA(Asn) or Gln-tRNA(Gln) through the transamidation of misacylated Asp-tRNA(Asn) or Glu-tRNA(Gln) in organisms which lack either or both of asparaginyl-tRNA or glutaminyl-tRNA synthetases. The reaction takes place in the presence of glutamine and ATP through an activated phospho-Asp-tRNA(Asn) or phospho-Glu-tRNA(Gln).</text>
</comment>
<dbReference type="InterPro" id="IPR004413">
    <property type="entry name" value="GatB"/>
</dbReference>
<dbReference type="EC" id="6.3.5.-" evidence="10"/>
<comment type="similarity">
    <text evidence="1 10">Belongs to the GatB/GatE family. GatB subfamily.</text>
</comment>
<dbReference type="SUPFAM" id="SSF89095">
    <property type="entry name" value="GatB/YqeY motif"/>
    <property type="match status" value="1"/>
</dbReference>
<dbReference type="EMBL" id="JAFBDQ010000016">
    <property type="protein sequence ID" value="MBM7557729.1"/>
    <property type="molecule type" value="Genomic_DNA"/>
</dbReference>
<feature type="domain" description="Asn/Gln amidotransferase" evidence="11">
    <location>
        <begin position="332"/>
        <end position="479"/>
    </location>
</feature>
<dbReference type="InterPro" id="IPR006075">
    <property type="entry name" value="Asn/Gln-tRNA_Trfase_suB/E_cat"/>
</dbReference>
<comment type="catalytic activity">
    <reaction evidence="8 10">
        <text>L-aspartyl-tRNA(Asn) + L-glutamine + ATP + H2O = L-asparaginyl-tRNA(Asn) + L-glutamate + ADP + phosphate + 2 H(+)</text>
        <dbReference type="Rhea" id="RHEA:14513"/>
        <dbReference type="Rhea" id="RHEA-COMP:9674"/>
        <dbReference type="Rhea" id="RHEA-COMP:9677"/>
        <dbReference type="ChEBI" id="CHEBI:15377"/>
        <dbReference type="ChEBI" id="CHEBI:15378"/>
        <dbReference type="ChEBI" id="CHEBI:29985"/>
        <dbReference type="ChEBI" id="CHEBI:30616"/>
        <dbReference type="ChEBI" id="CHEBI:43474"/>
        <dbReference type="ChEBI" id="CHEBI:58359"/>
        <dbReference type="ChEBI" id="CHEBI:78515"/>
        <dbReference type="ChEBI" id="CHEBI:78516"/>
        <dbReference type="ChEBI" id="CHEBI:456216"/>
    </reaction>
</comment>
<dbReference type="RefSeq" id="WP_204702475.1">
    <property type="nucleotide sequence ID" value="NZ_JAFBDQ010000016.1"/>
</dbReference>
<dbReference type="InterPro" id="IPR018027">
    <property type="entry name" value="Asn/Gln_amidotransferase"/>
</dbReference>
<evidence type="ECO:0000256" key="6">
    <source>
        <dbReference type="ARBA" id="ARBA00022917"/>
    </source>
</evidence>
<evidence type="ECO:0000256" key="3">
    <source>
        <dbReference type="ARBA" id="ARBA00022598"/>
    </source>
</evidence>
<dbReference type="SUPFAM" id="SSF55931">
    <property type="entry name" value="Glutamine synthetase/guanido kinase"/>
    <property type="match status" value="1"/>
</dbReference>
<dbReference type="Pfam" id="PF02934">
    <property type="entry name" value="GatB_N"/>
    <property type="match status" value="1"/>
</dbReference>
<dbReference type="InterPro" id="IPR003789">
    <property type="entry name" value="Asn/Gln_tRNA_amidoTrase-B-like"/>
</dbReference>
<organism evidence="12 13">
    <name type="scientific">Halanaerobacter jeridensis</name>
    <dbReference type="NCBI Taxonomy" id="706427"/>
    <lineage>
        <taxon>Bacteria</taxon>
        <taxon>Bacillati</taxon>
        <taxon>Bacillota</taxon>
        <taxon>Clostridia</taxon>
        <taxon>Halanaerobiales</taxon>
        <taxon>Halobacteroidaceae</taxon>
        <taxon>Halanaerobacter</taxon>
    </lineage>
</organism>
<dbReference type="InterPro" id="IPR042114">
    <property type="entry name" value="GatB_C_1"/>
</dbReference>
<keyword evidence="5 10" id="KW-0067">ATP-binding</keyword>
<evidence type="ECO:0000313" key="12">
    <source>
        <dbReference type="EMBL" id="MBM7557729.1"/>
    </source>
</evidence>
<dbReference type="FunFam" id="1.10.150.380:FF:000001">
    <property type="entry name" value="Aspartyl/glutamyl-tRNA(Asn/Gln) amidotransferase subunit B"/>
    <property type="match status" value="1"/>
</dbReference>
<sequence>MLEDYEITIGLEVHAQLATNTKIFCGCKNEFGAEPNTHTCPVCLGLPGTLPVLNEQAVEYIIKAGLALDCEIATFSKFDRKNYFYPDLPKAYQISQFDLPFCEAGEIDIQVDDEDHEIGITRIHLEEDAGKLTHAGDISNADSSLVDYNRVGTPLIEIVSEPDMKSPQQAVAYLKKLKSILEYIGVSDCEMSEGSLRADANLSIAPNGSEELGTKTELKNMNSFKAIEKALTYEAKRQEKLLDKGEEIVQGTRTWDDEAGKTLALREKEEAHDYRYFPEPDLVPVIVKDSWIKGIKNTIPALPDERKEQYVEEFGIPEYDAEVITADRELADFFEAVVAKFDDAKEVSNWVMGEFSRLLNENEVTPANVEFAPADLAKLLEMKEEDVISSKIAKKVFEKMFNTGQDPETIVEEEGLKQISDSSELEEIVEGVLEDNQSAVEDYKGGNKNVIGFFVGQTMQATQGKANPQKVKELLREKLEE</sequence>
<dbReference type="Pfam" id="PF02637">
    <property type="entry name" value="GatB_Yqey"/>
    <property type="match status" value="1"/>
</dbReference>
<dbReference type="InterPro" id="IPR017958">
    <property type="entry name" value="Gln-tRNA_amidoTrfase_suB_CS"/>
</dbReference>
<comment type="caution">
    <text evidence="12">The sequence shown here is derived from an EMBL/GenBank/DDBJ whole genome shotgun (WGS) entry which is preliminary data.</text>
</comment>
<evidence type="ECO:0000256" key="2">
    <source>
        <dbReference type="ARBA" id="ARBA00011123"/>
    </source>
</evidence>
<keyword evidence="13" id="KW-1185">Reference proteome</keyword>
<dbReference type="AlphaFoldDB" id="A0A938XTR6"/>
<proteinExistence type="inferred from homology"/>
<accession>A0A938XTR6</accession>
<name>A0A938XTR6_9FIRM</name>
<dbReference type="InterPro" id="IPR023168">
    <property type="entry name" value="GatB_Yqey_C_2"/>
</dbReference>
<evidence type="ECO:0000256" key="4">
    <source>
        <dbReference type="ARBA" id="ARBA00022741"/>
    </source>
</evidence>
<dbReference type="PANTHER" id="PTHR11659:SF0">
    <property type="entry name" value="GLUTAMYL-TRNA(GLN) AMIDOTRANSFERASE SUBUNIT B, MITOCHONDRIAL"/>
    <property type="match status" value="1"/>
</dbReference>
<dbReference type="FunFam" id="1.10.10.410:FF:000001">
    <property type="entry name" value="Aspartyl/glutamyl-tRNA(Asn/Gln) amidotransferase subunit B"/>
    <property type="match status" value="1"/>
</dbReference>
<dbReference type="InterPro" id="IPR014746">
    <property type="entry name" value="Gln_synth/guanido_kin_cat_dom"/>
</dbReference>
<evidence type="ECO:0000256" key="7">
    <source>
        <dbReference type="ARBA" id="ARBA00024799"/>
    </source>
</evidence>
<gene>
    <name evidence="10" type="primary">gatB</name>
    <name evidence="12" type="ORF">JOC47_002595</name>
</gene>
<evidence type="ECO:0000256" key="9">
    <source>
        <dbReference type="ARBA" id="ARBA00047913"/>
    </source>
</evidence>
<keyword evidence="6 10" id="KW-0648">Protein biosynthesis</keyword>
<dbReference type="GO" id="GO:0070681">
    <property type="term" value="P:glutaminyl-tRNAGln biosynthesis via transamidation"/>
    <property type="evidence" value="ECO:0007669"/>
    <property type="project" value="TreeGrafter"/>
</dbReference>
<dbReference type="Proteomes" id="UP000774000">
    <property type="component" value="Unassembled WGS sequence"/>
</dbReference>
<dbReference type="NCBIfam" id="NF004012">
    <property type="entry name" value="PRK05477.1-2"/>
    <property type="match status" value="1"/>
</dbReference>
<evidence type="ECO:0000256" key="5">
    <source>
        <dbReference type="ARBA" id="ARBA00022840"/>
    </source>
</evidence>
<dbReference type="InterPro" id="IPR017959">
    <property type="entry name" value="Asn/Gln-tRNA_amidoTrfase_suB/E"/>
</dbReference>
<dbReference type="GO" id="GO:0005524">
    <property type="term" value="F:ATP binding"/>
    <property type="evidence" value="ECO:0007669"/>
    <property type="project" value="UniProtKB-KW"/>
</dbReference>
<protein>
    <recommendedName>
        <fullName evidence="10">Aspartyl/glutamyl-tRNA(Asn/Gln) amidotransferase subunit B</fullName>
        <shortName evidence="10">Asp/Glu-ADT subunit B</shortName>
        <ecNumber evidence="10">6.3.5.-</ecNumber>
    </recommendedName>
</protein>
<dbReference type="SMART" id="SM00845">
    <property type="entry name" value="GatB_Yqey"/>
    <property type="match status" value="1"/>
</dbReference>